<reference evidence="1" key="1">
    <citation type="submission" date="2023-06" db="EMBL/GenBank/DDBJ databases">
        <title>Genome-scale phylogeny and comparative genomics of the fungal order Sordariales.</title>
        <authorList>
            <consortium name="Lawrence Berkeley National Laboratory"/>
            <person name="Hensen N."/>
            <person name="Bonometti L."/>
            <person name="Westerberg I."/>
            <person name="Brannstrom I.O."/>
            <person name="Guillou S."/>
            <person name="Cros-Aarteil S."/>
            <person name="Calhoun S."/>
            <person name="Haridas S."/>
            <person name="Kuo A."/>
            <person name="Mondo S."/>
            <person name="Pangilinan J."/>
            <person name="Riley R."/>
            <person name="Labutti K."/>
            <person name="Andreopoulos B."/>
            <person name="Lipzen A."/>
            <person name="Chen C."/>
            <person name="Yanf M."/>
            <person name="Daum C."/>
            <person name="Ng V."/>
            <person name="Clum A."/>
            <person name="Steindorff A."/>
            <person name="Ohm R."/>
            <person name="Martin F."/>
            <person name="Silar P."/>
            <person name="Natvig D."/>
            <person name="Lalanne C."/>
            <person name="Gautier V."/>
            <person name="Ament-Velasquez S.L."/>
            <person name="Kruys A."/>
            <person name="Hutchinson M.I."/>
            <person name="Powell A.J."/>
            <person name="Barry K."/>
            <person name="Miller A.N."/>
            <person name="Grigoriev I.V."/>
            <person name="Debuchy R."/>
            <person name="Gladieux P."/>
            <person name="Thoren M.H."/>
            <person name="Johannesson H."/>
        </authorList>
    </citation>
    <scope>NUCLEOTIDE SEQUENCE</scope>
    <source>
        <strain evidence="1">SMH2532-1</strain>
    </source>
</reference>
<comment type="caution">
    <text evidence="1">The sequence shown here is derived from an EMBL/GenBank/DDBJ whole genome shotgun (WGS) entry which is preliminary data.</text>
</comment>
<sequence length="239" mass="27804">MDDPVLFWGMLRMFWPLEDIQQLEIIGHEERNILPLQPTAHRLWDRHKFALRPIAHPTDPEHRMYLQVVWFKDRHAEIGLADNGQGSSKKTNLSDRGRTMEDSIGAGARYVVHGDIYELSTSDPKERPLPNIYFFQMRYALQQLFAGQQAAGALADIFGGDPPDDPGTARDEALMPSDWDNMLREALELGILTTTTEAIWRRCILERAYEEYMQRVWRYREWEAEQAEAEVEGEEEEEV</sequence>
<name>A0AA39XTG7_9PEZI</name>
<dbReference type="AlphaFoldDB" id="A0AA39XTG7"/>
<evidence type="ECO:0000313" key="1">
    <source>
        <dbReference type="EMBL" id="KAK0639932.1"/>
    </source>
</evidence>
<keyword evidence="2" id="KW-1185">Reference proteome</keyword>
<dbReference type="EMBL" id="JAULSV010000007">
    <property type="protein sequence ID" value="KAK0639932.1"/>
    <property type="molecule type" value="Genomic_DNA"/>
</dbReference>
<proteinExistence type="predicted"/>
<organism evidence="1 2">
    <name type="scientific">Cercophora newfieldiana</name>
    <dbReference type="NCBI Taxonomy" id="92897"/>
    <lineage>
        <taxon>Eukaryota</taxon>
        <taxon>Fungi</taxon>
        <taxon>Dikarya</taxon>
        <taxon>Ascomycota</taxon>
        <taxon>Pezizomycotina</taxon>
        <taxon>Sordariomycetes</taxon>
        <taxon>Sordariomycetidae</taxon>
        <taxon>Sordariales</taxon>
        <taxon>Lasiosphaeriaceae</taxon>
        <taxon>Cercophora</taxon>
    </lineage>
</organism>
<evidence type="ECO:0000313" key="2">
    <source>
        <dbReference type="Proteomes" id="UP001174936"/>
    </source>
</evidence>
<gene>
    <name evidence="1" type="ORF">B0T16DRAFT_423931</name>
</gene>
<dbReference type="Proteomes" id="UP001174936">
    <property type="component" value="Unassembled WGS sequence"/>
</dbReference>
<protein>
    <recommendedName>
        <fullName evidence="3">HNH nuclease domain-containing protein</fullName>
    </recommendedName>
</protein>
<evidence type="ECO:0008006" key="3">
    <source>
        <dbReference type="Google" id="ProtNLM"/>
    </source>
</evidence>
<accession>A0AA39XTG7</accession>